<evidence type="ECO:0000256" key="1">
    <source>
        <dbReference type="SAM" id="SignalP"/>
    </source>
</evidence>
<dbReference type="NCBIfam" id="NF010296">
    <property type="entry name" value="PRK13736.1"/>
    <property type="match status" value="1"/>
</dbReference>
<evidence type="ECO:0000259" key="3">
    <source>
        <dbReference type="Pfam" id="PF23536"/>
    </source>
</evidence>
<dbReference type="RefSeq" id="WP_012443473.1">
    <property type="nucleotide sequence ID" value="NC_010699.1"/>
</dbReference>
<sequence>MINKKYFLSPALLIAAAFQTHAAVVPGVKEISFGPNAQVNAAFSQVSPNRIIVQGEKITDISGPGGAFDSQKQPDGGALISLAPGVSQSFTLFVVTDKNSALSIEIIPKSIPGKTLSFVPQTAPMKVKPEEKSWEEGQSYEKTLVDISKSIINGVIPQDFSEYPVSRVQAYSPAVGVTLRADKHFIGPHMRIVRYIMNNPSYLNQDLTEKQFYAPGVRAVMLSTRNLYSHGEGYAYVIFDDAQGGAHG</sequence>
<accession>B2VB08</accession>
<evidence type="ECO:0000313" key="5">
    <source>
        <dbReference type="Proteomes" id="UP000001726"/>
    </source>
</evidence>
<dbReference type="OrthoDB" id="5640081at2"/>
<dbReference type="InterPro" id="IPR010563">
    <property type="entry name" value="TraK_N"/>
</dbReference>
<gene>
    <name evidence="4" type="primary">traK</name>
    <name evidence="4" type="ordered locus">ETA_pET450120</name>
</gene>
<proteinExistence type="predicted"/>
<feature type="signal peptide" evidence="1">
    <location>
        <begin position="1"/>
        <end position="22"/>
    </location>
</feature>
<dbReference type="AlphaFoldDB" id="B2VB08"/>
<keyword evidence="5" id="KW-1185">Reference proteome</keyword>
<dbReference type="InterPro" id="IPR014126">
    <property type="entry name" value="TraK_Ftype"/>
</dbReference>
<dbReference type="EMBL" id="CU468132">
    <property type="protein sequence ID" value="CAO94956.1"/>
    <property type="molecule type" value="Genomic_DNA"/>
</dbReference>
<reference evidence="4 5" key="1">
    <citation type="journal article" date="2008" name="Environ. Microbiol.">
        <title>The genome of Erwinia tasmaniensis strain Et1/99, a non-pathogenic bacterium in the genus Erwinia.</title>
        <authorList>
            <person name="Kube M."/>
            <person name="Migdoll A.M."/>
            <person name="Mueller I."/>
            <person name="Kuhl H."/>
            <person name="Beck A."/>
            <person name="Reinhardt R."/>
            <person name="Geider K."/>
        </authorList>
    </citation>
    <scope>NUCLEOTIDE SEQUENCE [LARGE SCALE GENOMIC DNA]</scope>
    <source>
        <strain evidence="5">DSM 17950 / CFBP 7177 / CIP 109463 / NCPPB 4357 / Et1/99</strain>
        <plasmid evidence="5">pET45</plasmid>
    </source>
</reference>
<evidence type="ECO:0000259" key="2">
    <source>
        <dbReference type="Pfam" id="PF06586"/>
    </source>
</evidence>
<dbReference type="KEGG" id="eta:ETA_pET450120"/>
<name>B2VB08_ERWT9</name>
<feature type="domain" description="TraK C-terminal" evidence="3">
    <location>
        <begin position="133"/>
        <end position="236"/>
    </location>
</feature>
<evidence type="ECO:0000313" key="4">
    <source>
        <dbReference type="EMBL" id="CAO94956.1"/>
    </source>
</evidence>
<dbReference type="NCBIfam" id="TIGR02756">
    <property type="entry name" value="TraK_Ftype"/>
    <property type="match status" value="1"/>
</dbReference>
<organism evidence="4 5">
    <name type="scientific">Erwinia tasmaniensis (strain DSM 17950 / CFBP 7177 / CIP 109463 / NCPPB 4357 / Et1/99)</name>
    <dbReference type="NCBI Taxonomy" id="465817"/>
    <lineage>
        <taxon>Bacteria</taxon>
        <taxon>Pseudomonadati</taxon>
        <taxon>Pseudomonadota</taxon>
        <taxon>Gammaproteobacteria</taxon>
        <taxon>Enterobacterales</taxon>
        <taxon>Erwiniaceae</taxon>
        <taxon>Erwinia</taxon>
    </lineage>
</organism>
<dbReference type="Pfam" id="PF06586">
    <property type="entry name" value="TraK_N"/>
    <property type="match status" value="1"/>
</dbReference>
<dbReference type="Pfam" id="PF23536">
    <property type="entry name" value="TraK_C"/>
    <property type="match status" value="1"/>
</dbReference>
<dbReference type="InterPro" id="IPR055397">
    <property type="entry name" value="TraK_C"/>
</dbReference>
<keyword evidence="4" id="KW-0614">Plasmid</keyword>
<dbReference type="Proteomes" id="UP000001726">
    <property type="component" value="Plasmid pET45"/>
</dbReference>
<protein>
    <submittedName>
        <fullName evidence="4">TraK protein</fullName>
    </submittedName>
</protein>
<keyword evidence="1" id="KW-0732">Signal</keyword>
<dbReference type="HOGENOM" id="CLU_096416_0_0_6"/>
<feature type="domain" description="TraK N-terminal" evidence="2">
    <location>
        <begin position="34"/>
        <end position="123"/>
    </location>
</feature>
<geneLocation type="plasmid" evidence="4 5">
    <name>pET45</name>
</geneLocation>
<feature type="chain" id="PRO_5002783879" evidence="1">
    <location>
        <begin position="23"/>
        <end position="248"/>
    </location>
</feature>